<evidence type="ECO:0000259" key="3">
    <source>
        <dbReference type="PROSITE" id="PS50021"/>
    </source>
</evidence>
<dbReference type="Pfam" id="PF06294">
    <property type="entry name" value="CH_2"/>
    <property type="match status" value="1"/>
</dbReference>
<keyword evidence="1" id="KW-0175">Coiled coil</keyword>
<accession>A0A7S2LSN7</accession>
<dbReference type="GO" id="GO:0005930">
    <property type="term" value="C:axoneme"/>
    <property type="evidence" value="ECO:0007669"/>
    <property type="project" value="TreeGrafter"/>
</dbReference>
<feature type="compositionally biased region" description="Polar residues" evidence="2">
    <location>
        <begin position="320"/>
        <end position="342"/>
    </location>
</feature>
<dbReference type="InterPro" id="IPR016024">
    <property type="entry name" value="ARM-type_fold"/>
</dbReference>
<evidence type="ECO:0000313" key="4">
    <source>
        <dbReference type="EMBL" id="CAD9615141.1"/>
    </source>
</evidence>
<dbReference type="Gene3D" id="1.10.418.10">
    <property type="entry name" value="Calponin-like domain"/>
    <property type="match status" value="1"/>
</dbReference>
<dbReference type="GO" id="GO:0051493">
    <property type="term" value="P:regulation of cytoskeleton organization"/>
    <property type="evidence" value="ECO:0007669"/>
    <property type="project" value="TreeGrafter"/>
</dbReference>
<dbReference type="AlphaFoldDB" id="A0A7S2LSN7"/>
<dbReference type="PANTHER" id="PTHR12509">
    <property type="entry name" value="SPERMATOGENESIS-ASSOCIATED 4-RELATED"/>
    <property type="match status" value="1"/>
</dbReference>
<gene>
    <name evidence="4" type="ORF">BRAN1462_LOCUS42538</name>
</gene>
<evidence type="ECO:0000256" key="1">
    <source>
        <dbReference type="SAM" id="Coils"/>
    </source>
</evidence>
<dbReference type="GO" id="GO:0008017">
    <property type="term" value="F:microtubule binding"/>
    <property type="evidence" value="ECO:0007669"/>
    <property type="project" value="TreeGrafter"/>
</dbReference>
<dbReference type="InterPro" id="IPR036872">
    <property type="entry name" value="CH_dom_sf"/>
</dbReference>
<reference evidence="4" key="1">
    <citation type="submission" date="2021-01" db="EMBL/GenBank/DDBJ databases">
        <authorList>
            <person name="Corre E."/>
            <person name="Pelletier E."/>
            <person name="Niang G."/>
            <person name="Scheremetjew M."/>
            <person name="Finn R."/>
            <person name="Kale V."/>
            <person name="Holt S."/>
            <person name="Cochrane G."/>
            <person name="Meng A."/>
            <person name="Brown T."/>
            <person name="Cohen L."/>
        </authorList>
    </citation>
    <scope>NUCLEOTIDE SEQUENCE</scope>
    <source>
        <strain evidence="4">RCC3387</strain>
    </source>
</reference>
<feature type="region of interest" description="Disordered" evidence="2">
    <location>
        <begin position="316"/>
        <end position="343"/>
    </location>
</feature>
<evidence type="ECO:0000256" key="2">
    <source>
        <dbReference type="SAM" id="MobiDB-lite"/>
    </source>
</evidence>
<sequence>MDATAPWRLADGAWATNHAAPLSTSGMLLVSGVTASVAHASGLSRRVAALHASNRPEFVGVIDYNDGHRKDYFKKNQDGSISGSHFVDDVPVADFTAMKPLQALPREVLKWLQGLDLSYSIRNAKRDFNNGFLVAEIFSRYYPNDLSMHTFDNGSKAACRNDNWEQLFRFFKKRNIPIGRMDFEAVSQSLIGAAQALLVKMYTLMTRRTVAVFVVQEVLPDDPNSPVGRKDESAELTQAAPPPEELQAREEHRGQDASRVFEAARQNRRVERSAPKAVNERPEAVPLDIAEVKARTLTKNVAQLRAQQSQIQQAHLQKSRVATSMSGRKSSAGTEGGPSTPSLGYVGAAKPAIDVMRPIVTAVLQGNERVMKSLDPRKDVVASFMELCRTLVPEAMCVQVFDGLSGQASQLADAMVKSPAEFWRVWTLYSPALVEFSESSPVFESVVHLFKRLGVLMGETDPVLTQQLMADVGLPSLAPLLIDSAGKREPFCELIYTYTQAQVLSRLGVLRALKEAIDNLPVYIACLSYFVPLEMQAELLDETLLAHYRYYALVALQNLQPKIRVAGLAILVTVTASSEEHSSSVLQLLPSFTELVHDSWWEVQAQLVLLTSQLLNHLAAGPCTGDDEAAAEALLEVVGRLFGAPGTSKIVLQVGLCSLVTSLRHYPALLPGYVAALLRQPAGMRQRLLAPAVKAEDGAVPPPRRLAYVMGTSSRLYEECCICDFWPAVDLARTLAAQAEASRLEHFEPEHLEVLTACLPEPDVDLGEEWLSVFEKVKAYVFVALIDPALHHGAREVVRRFWLCRPQNTALRAIEASKKTLLQTLRINYSDSVHTRVREADLLELLQEMRDSGGAIAAMLQSVVDQFREAHNVEFQRSRLDALFE</sequence>
<name>A0A7S2LSN7_9DINO</name>
<feature type="domain" description="Calponin-homology (CH)" evidence="3">
    <location>
        <begin position="102"/>
        <end position="209"/>
    </location>
</feature>
<dbReference type="PANTHER" id="PTHR12509:SF8">
    <property type="entry name" value="SPERMATOGENESIS-ASSOCIATED PROTEIN 4"/>
    <property type="match status" value="1"/>
</dbReference>
<feature type="coiled-coil region" evidence="1">
    <location>
        <begin position="287"/>
        <end position="314"/>
    </location>
</feature>
<organism evidence="4">
    <name type="scientific">Zooxanthella nutricula</name>
    <dbReference type="NCBI Taxonomy" id="1333877"/>
    <lineage>
        <taxon>Eukaryota</taxon>
        <taxon>Sar</taxon>
        <taxon>Alveolata</taxon>
        <taxon>Dinophyceae</taxon>
        <taxon>Peridiniales</taxon>
        <taxon>Peridiniales incertae sedis</taxon>
        <taxon>Zooxanthella</taxon>
    </lineage>
</organism>
<dbReference type="PROSITE" id="PS50021">
    <property type="entry name" value="CH"/>
    <property type="match status" value="1"/>
</dbReference>
<dbReference type="SUPFAM" id="SSF47576">
    <property type="entry name" value="Calponin-homology domain, CH-domain"/>
    <property type="match status" value="1"/>
</dbReference>
<feature type="compositionally biased region" description="Basic and acidic residues" evidence="2">
    <location>
        <begin position="246"/>
        <end position="256"/>
    </location>
</feature>
<dbReference type="InterPro" id="IPR001715">
    <property type="entry name" value="CH_dom"/>
</dbReference>
<protein>
    <recommendedName>
        <fullName evidence="3">Calponin-homology (CH) domain-containing protein</fullName>
    </recommendedName>
</protein>
<feature type="region of interest" description="Disordered" evidence="2">
    <location>
        <begin position="222"/>
        <end position="256"/>
    </location>
</feature>
<proteinExistence type="predicted"/>
<dbReference type="InterPro" id="IPR052111">
    <property type="entry name" value="Spermatogenesis_Ciliary_MAP"/>
</dbReference>
<dbReference type="InterPro" id="IPR010441">
    <property type="entry name" value="CH_2"/>
</dbReference>
<dbReference type="EMBL" id="HBGW01066721">
    <property type="protein sequence ID" value="CAD9615141.1"/>
    <property type="molecule type" value="Transcribed_RNA"/>
</dbReference>
<dbReference type="SUPFAM" id="SSF48371">
    <property type="entry name" value="ARM repeat"/>
    <property type="match status" value="1"/>
</dbReference>